<evidence type="ECO:0000313" key="1">
    <source>
        <dbReference type="EMBL" id="BBX11352.1"/>
    </source>
</evidence>
<name>A0A7I7JK44_9MYCO</name>
<keyword evidence="2" id="KW-1185">Reference proteome</keyword>
<organism evidence="1 2">
    <name type="scientific">Mycobacterium novum</name>
    <dbReference type="NCBI Taxonomy" id="2492438"/>
    <lineage>
        <taxon>Bacteria</taxon>
        <taxon>Bacillati</taxon>
        <taxon>Actinomycetota</taxon>
        <taxon>Actinomycetes</taxon>
        <taxon>Mycobacteriales</taxon>
        <taxon>Mycobacteriaceae</taxon>
        <taxon>Mycobacterium</taxon>
    </lineage>
</organism>
<dbReference type="KEGG" id="mnm:MNVM_04330"/>
<sequence length="197" mass="19151">MAGLDDLFAQIPVQDIANQLGADSGEVDNTIRTLVPVLVGGLSQNAQDPGQADDIASKASSFAAQGLLGNAFAGNQAEGQQVISTIFGGNDTSQVASALSGAGAGNNDLLQKLLPIIAPIVLAYIGKQLTGQKAEPAQQQASGGGGLGDILGSILGGASSGGGAQNQSMGSILGNMIGGKTGGAIGDILGGLLGGKK</sequence>
<evidence type="ECO:0000313" key="2">
    <source>
        <dbReference type="Proteomes" id="UP000466997"/>
    </source>
</evidence>
<dbReference type="InterPro" id="IPR009282">
    <property type="entry name" value="DUF937"/>
</dbReference>
<dbReference type="AlphaFoldDB" id="A0A7I7JK44"/>
<dbReference type="Proteomes" id="UP000466997">
    <property type="component" value="Chromosome"/>
</dbReference>
<reference evidence="1 2" key="1">
    <citation type="journal article" date="2019" name="Emerg. Microbes Infect.">
        <title>Comprehensive subspecies identification of 175 nontuberculous mycobacteria species based on 7547 genomic profiles.</title>
        <authorList>
            <person name="Matsumoto Y."/>
            <person name="Kinjo T."/>
            <person name="Motooka D."/>
            <person name="Nabeya D."/>
            <person name="Jung N."/>
            <person name="Uechi K."/>
            <person name="Horii T."/>
            <person name="Iida T."/>
            <person name="Fujita J."/>
            <person name="Nakamura S."/>
        </authorList>
    </citation>
    <scope>NUCLEOTIDE SEQUENCE [LARGE SCALE GENOMIC DNA]</scope>
    <source>
        <strain evidence="1 2">JCM 6391</strain>
    </source>
</reference>
<proteinExistence type="predicted"/>
<evidence type="ECO:0008006" key="3">
    <source>
        <dbReference type="Google" id="ProtNLM"/>
    </source>
</evidence>
<dbReference type="RefSeq" id="WP_013828394.1">
    <property type="nucleotide sequence ID" value="NZ_AP022562.1"/>
</dbReference>
<dbReference type="Pfam" id="PF06078">
    <property type="entry name" value="DUF937"/>
    <property type="match status" value="1"/>
</dbReference>
<protein>
    <recommendedName>
        <fullName evidence="3">DUF937 domain-containing protein</fullName>
    </recommendedName>
</protein>
<dbReference type="EMBL" id="AP022562">
    <property type="protein sequence ID" value="BBX11352.1"/>
    <property type="molecule type" value="Genomic_DNA"/>
</dbReference>
<accession>A0A7I7JK44</accession>
<gene>
    <name evidence="1" type="ORF">MNVM_04330</name>
</gene>